<keyword evidence="4" id="KW-0598">Phosphotransferase system</keyword>
<evidence type="ECO:0000256" key="3">
    <source>
        <dbReference type="ARBA" id="ARBA00022679"/>
    </source>
</evidence>
<evidence type="ECO:0000256" key="6">
    <source>
        <dbReference type="PIRSR" id="PIRSR000699-2"/>
    </source>
</evidence>
<dbReference type="SUPFAM" id="SSF46973">
    <property type="entry name" value="Enzyme IIa from lactose specific PTS, IIa-lac"/>
    <property type="match status" value="1"/>
</dbReference>
<protein>
    <submittedName>
        <fullName evidence="8">PTS lactose/cellobiose transporter subunit IIA</fullName>
    </submittedName>
</protein>
<dbReference type="Gene3D" id="1.20.58.80">
    <property type="entry name" value="Phosphotransferase system, lactose/cellobiose-type IIA subunit"/>
    <property type="match status" value="1"/>
</dbReference>
<evidence type="ECO:0000256" key="5">
    <source>
        <dbReference type="PIRSR" id="PIRSR000699-1"/>
    </source>
</evidence>
<dbReference type="GO" id="GO:0016740">
    <property type="term" value="F:transferase activity"/>
    <property type="evidence" value="ECO:0007669"/>
    <property type="project" value="UniProtKB-KW"/>
</dbReference>
<feature type="modified residue" description="Phosphohistidine; by HPr" evidence="7">
    <location>
        <position position="77"/>
    </location>
</feature>
<gene>
    <name evidence="8" type="ORF">CHL78_010010</name>
</gene>
<dbReference type="PANTHER" id="PTHR34382:SF7">
    <property type="entry name" value="PTS SYSTEM N,N'-DIACETYLCHITOBIOSE-SPECIFIC EIIA COMPONENT"/>
    <property type="match status" value="1"/>
</dbReference>
<comment type="caution">
    <text evidence="8">The sequence shown here is derived from an EMBL/GenBank/DDBJ whole genome shotgun (WGS) entry which is preliminary data.</text>
</comment>
<keyword evidence="6" id="KW-0460">Magnesium</keyword>
<dbReference type="GO" id="GO:0046872">
    <property type="term" value="F:metal ion binding"/>
    <property type="evidence" value="ECO:0007669"/>
    <property type="project" value="UniProtKB-KW"/>
</dbReference>
<keyword evidence="2" id="KW-0762">Sugar transport</keyword>
<dbReference type="PROSITE" id="PS51095">
    <property type="entry name" value="PTS_EIIA_TYPE_3"/>
    <property type="match status" value="1"/>
</dbReference>
<accession>A0A371J3F3</accession>
<evidence type="ECO:0000256" key="2">
    <source>
        <dbReference type="ARBA" id="ARBA00022597"/>
    </source>
</evidence>
<evidence type="ECO:0000313" key="8">
    <source>
        <dbReference type="EMBL" id="RDY27311.1"/>
    </source>
</evidence>
<feature type="active site" description="Tele-phosphohistidine intermediate" evidence="5">
    <location>
        <position position="77"/>
    </location>
</feature>
<evidence type="ECO:0000256" key="1">
    <source>
        <dbReference type="ARBA" id="ARBA00022448"/>
    </source>
</evidence>
<dbReference type="InterPro" id="IPR036542">
    <property type="entry name" value="PTS_IIA_lac/cel_sf"/>
</dbReference>
<keyword evidence="1" id="KW-0813">Transport</keyword>
<evidence type="ECO:0000256" key="7">
    <source>
        <dbReference type="PROSITE-ProRule" id="PRU00418"/>
    </source>
</evidence>
<evidence type="ECO:0000256" key="4">
    <source>
        <dbReference type="ARBA" id="ARBA00022683"/>
    </source>
</evidence>
<reference evidence="8 9" key="1">
    <citation type="journal article" date="2017" name="Genome Announc.">
        <title>Draft Genome Sequence of Romboutsia weinsteinii sp. nov. Strain CCRI-19649(T) Isolated from Surface Water.</title>
        <authorList>
            <person name="Maheux A.F."/>
            <person name="Boudreau D.K."/>
            <person name="Berube E."/>
            <person name="Boissinot M."/>
            <person name="Cantin P."/>
            <person name="Raymond F."/>
            <person name="Corbeil J."/>
            <person name="Omar R.F."/>
            <person name="Bergeron M.G."/>
        </authorList>
    </citation>
    <scope>NUCLEOTIDE SEQUENCE [LARGE SCALE GENOMIC DNA]</scope>
    <source>
        <strain evidence="8 9">CCRI-19649</strain>
    </source>
</reference>
<dbReference type="EMBL" id="NOJY02000014">
    <property type="protein sequence ID" value="RDY27311.1"/>
    <property type="molecule type" value="Genomic_DNA"/>
</dbReference>
<dbReference type="CDD" id="cd00215">
    <property type="entry name" value="PTS_IIA_lac"/>
    <property type="match status" value="1"/>
</dbReference>
<keyword evidence="3" id="KW-0808">Transferase</keyword>
<dbReference type="Pfam" id="PF02255">
    <property type="entry name" value="PTS_IIA"/>
    <property type="match status" value="1"/>
</dbReference>
<dbReference type="OrthoDB" id="389577at2"/>
<name>A0A371J3F3_9FIRM</name>
<dbReference type="InterPro" id="IPR003188">
    <property type="entry name" value="PTS_IIA_lac/cel"/>
</dbReference>
<dbReference type="RefSeq" id="WP_094368354.1">
    <property type="nucleotide sequence ID" value="NZ_NOJY02000014.1"/>
</dbReference>
<keyword evidence="9" id="KW-1185">Reference proteome</keyword>
<keyword evidence="6" id="KW-0479">Metal-binding</keyword>
<sequence>MDEKVFELSFEIIGYAGNAKGIAFEAIEKAKSGDIDGAREMLKESKDESNKAHRCQTELIQQEASGNKVEMSVVLVHAQDHLMNTMNYQMLAESIIDLHEKIVKLENK</sequence>
<feature type="binding site" evidence="6">
    <location>
        <position position="80"/>
    </location>
    <ligand>
        <name>Mg(2+)</name>
        <dbReference type="ChEBI" id="CHEBI:18420"/>
        <note>ligand shared between all trimeric partners</note>
    </ligand>
</feature>
<comment type="cofactor">
    <cofactor evidence="6">
        <name>Mg(2+)</name>
        <dbReference type="ChEBI" id="CHEBI:18420"/>
    </cofactor>
    <text evidence="6">Binds 1 Mg(2+) ion per trimer.</text>
</comment>
<dbReference type="GO" id="GO:0009401">
    <property type="term" value="P:phosphoenolpyruvate-dependent sugar phosphotransferase system"/>
    <property type="evidence" value="ECO:0007669"/>
    <property type="project" value="UniProtKB-KW"/>
</dbReference>
<dbReference type="AlphaFoldDB" id="A0A371J3F3"/>
<dbReference type="PIRSF" id="PIRSF000699">
    <property type="entry name" value="PTS_IILac_III"/>
    <property type="match status" value="1"/>
</dbReference>
<organism evidence="8 9">
    <name type="scientific">Romboutsia weinsteinii</name>
    <dbReference type="NCBI Taxonomy" id="2020949"/>
    <lineage>
        <taxon>Bacteria</taxon>
        <taxon>Bacillati</taxon>
        <taxon>Bacillota</taxon>
        <taxon>Clostridia</taxon>
        <taxon>Peptostreptococcales</taxon>
        <taxon>Peptostreptococcaceae</taxon>
        <taxon>Romboutsia</taxon>
    </lineage>
</organism>
<dbReference type="Proteomes" id="UP000215694">
    <property type="component" value="Unassembled WGS sequence"/>
</dbReference>
<dbReference type="PANTHER" id="PTHR34382">
    <property type="entry name" value="PTS SYSTEM N,N'-DIACETYLCHITOBIOSE-SPECIFIC EIIA COMPONENT"/>
    <property type="match status" value="1"/>
</dbReference>
<evidence type="ECO:0000313" key="9">
    <source>
        <dbReference type="Proteomes" id="UP000215694"/>
    </source>
</evidence>
<proteinExistence type="predicted"/>